<dbReference type="OrthoDB" id="1746660at2759"/>
<name>A0A1Q3BH02_CEPFO</name>
<comment type="caution">
    <text evidence="1">The sequence shown here is derived from an EMBL/GenBank/DDBJ whole genome shotgun (WGS) entry which is preliminary data.</text>
</comment>
<evidence type="ECO:0000313" key="1">
    <source>
        <dbReference type="EMBL" id="GAV67306.1"/>
    </source>
</evidence>
<keyword evidence="2" id="KW-1185">Reference proteome</keyword>
<protein>
    <recommendedName>
        <fullName evidence="3">Gag-asp_proteas domain-containing protein</fullName>
    </recommendedName>
</protein>
<gene>
    <name evidence="1" type="ORF">CFOL_v3_10812</name>
</gene>
<proteinExistence type="predicted"/>
<evidence type="ECO:0000313" key="2">
    <source>
        <dbReference type="Proteomes" id="UP000187406"/>
    </source>
</evidence>
<feature type="non-terminal residue" evidence="1">
    <location>
        <position position="1"/>
    </location>
</feature>
<dbReference type="Proteomes" id="UP000187406">
    <property type="component" value="Unassembled WGS sequence"/>
</dbReference>
<sequence length="120" mass="13833">KKGKGSMLNYNEKFHPEHRCNNRMSLLLHEGRDEENDEVSEEMNDNTEGLYYKKNEPATALYALLGQDFPKTLRVTWMIMKQSISVLIDGGSTHNFIHNKVARFVTPQTQKGFEMSPKSI</sequence>
<accession>A0A1Q3BH02</accession>
<organism evidence="1 2">
    <name type="scientific">Cephalotus follicularis</name>
    <name type="common">Albany pitcher plant</name>
    <dbReference type="NCBI Taxonomy" id="3775"/>
    <lineage>
        <taxon>Eukaryota</taxon>
        <taxon>Viridiplantae</taxon>
        <taxon>Streptophyta</taxon>
        <taxon>Embryophyta</taxon>
        <taxon>Tracheophyta</taxon>
        <taxon>Spermatophyta</taxon>
        <taxon>Magnoliopsida</taxon>
        <taxon>eudicotyledons</taxon>
        <taxon>Gunneridae</taxon>
        <taxon>Pentapetalae</taxon>
        <taxon>rosids</taxon>
        <taxon>fabids</taxon>
        <taxon>Oxalidales</taxon>
        <taxon>Cephalotaceae</taxon>
        <taxon>Cephalotus</taxon>
    </lineage>
</organism>
<dbReference type="AlphaFoldDB" id="A0A1Q3BH02"/>
<evidence type="ECO:0008006" key="3">
    <source>
        <dbReference type="Google" id="ProtNLM"/>
    </source>
</evidence>
<dbReference type="EMBL" id="BDDD01000532">
    <property type="protein sequence ID" value="GAV67306.1"/>
    <property type="molecule type" value="Genomic_DNA"/>
</dbReference>
<dbReference type="InParanoid" id="A0A1Q3BH02"/>
<reference evidence="2" key="1">
    <citation type="submission" date="2016-04" db="EMBL/GenBank/DDBJ databases">
        <title>Cephalotus genome sequencing.</title>
        <authorList>
            <person name="Fukushima K."/>
            <person name="Hasebe M."/>
            <person name="Fang X."/>
        </authorList>
    </citation>
    <scope>NUCLEOTIDE SEQUENCE [LARGE SCALE GENOMIC DNA]</scope>
    <source>
        <strain evidence="2">cv. St1</strain>
    </source>
</reference>